<evidence type="ECO:0000313" key="2">
    <source>
        <dbReference type="Proteomes" id="UP001431532"/>
    </source>
</evidence>
<dbReference type="Proteomes" id="UP001431532">
    <property type="component" value="Unassembled WGS sequence"/>
</dbReference>
<gene>
    <name evidence="1" type="ORF">QJ521_09410</name>
</gene>
<evidence type="ECO:0000313" key="1">
    <source>
        <dbReference type="EMBL" id="MDI6453782.1"/>
    </source>
</evidence>
<dbReference type="RefSeq" id="WP_282840234.1">
    <property type="nucleotide sequence ID" value="NZ_JASCXW010000063.1"/>
</dbReference>
<proteinExistence type="predicted"/>
<sequence length="225" mass="27319">MKLKALHRFKGIKEFNLFSDYLEQIDWKIDKKLLKERVEEYKNDLYIIDLKRKYLDLGISIWPLKDEESITWIDTILLMRRLMIELFKKGVNTNEITILMEYPLVFGNYMRSDYLLVYDRLIIVLEFGMFNQDERRSEERYTKKLQESINHRQIIANMVSKLVDVVNYVMIYRPEYDSKNEKLMDDNKEYNTGEIIKLTEFVIKNIRNQDRLTAIKQLESIQDYN</sequence>
<dbReference type="EMBL" id="JASCXW010000063">
    <property type="protein sequence ID" value="MDI6453782.1"/>
    <property type="molecule type" value="Genomic_DNA"/>
</dbReference>
<comment type="caution">
    <text evidence="1">The sequence shown here is derived from an EMBL/GenBank/DDBJ whole genome shotgun (WGS) entry which is preliminary data.</text>
</comment>
<keyword evidence="2" id="KW-1185">Reference proteome</keyword>
<protein>
    <submittedName>
        <fullName evidence="1">Uncharacterized protein</fullName>
    </submittedName>
</protein>
<reference evidence="1" key="1">
    <citation type="submission" date="2023-05" db="EMBL/GenBank/DDBJ databases">
        <title>Mariniplasma microaerophilum sp. nov., a novel anaerobic mollicute isolated from terrestrial mud volcano, Taman Peninsula, Russia.</title>
        <authorList>
            <person name="Khomyakova M.A."/>
            <person name="Merkel A.Y."/>
            <person name="Slobodkin A.I."/>
        </authorList>
    </citation>
    <scope>NUCLEOTIDE SEQUENCE</scope>
    <source>
        <strain evidence="1">M4Ah</strain>
    </source>
</reference>
<name>A0AAW6U7D6_9MOLU</name>
<accession>A0AAW6U7D6</accession>
<dbReference type="AlphaFoldDB" id="A0AAW6U7D6"/>
<organism evidence="1 2">
    <name type="scientific">Peloplasma aerotolerans</name>
    <dbReference type="NCBI Taxonomy" id="3044389"/>
    <lineage>
        <taxon>Bacteria</taxon>
        <taxon>Bacillati</taxon>
        <taxon>Mycoplasmatota</taxon>
        <taxon>Mollicutes</taxon>
        <taxon>Acholeplasmatales</taxon>
        <taxon>Acholeplasmataceae</taxon>
        <taxon>Peloplasma</taxon>
    </lineage>
</organism>